<dbReference type="InterPro" id="IPR041118">
    <property type="entry name" value="Rx_N"/>
</dbReference>
<evidence type="ECO:0000256" key="6">
    <source>
        <dbReference type="ARBA" id="ARBA00023054"/>
    </source>
</evidence>
<sequence>MAEFALGLTKTAVAGTVSKVKSAIEEETKLRVRVQEDLVFITGEFEMMQSFLNVANAERANNQVVQTWVRQLRDLAFDVEDCVEFVIHLDKASRWDWVRRLTSSLICMARPPLPLDEAVEEIKRLKARVEDVSQRNTRYNLIGTSGNDDGSSNQQLQPFMRTSCTSATMATFHDLREVWKAMGKLCDRPCDLKRLIDCQGSELKVISLWESTQADVVAELGWASIMKKAYYDPETCQEFKNRAWVKLSTHHPFNPVEFLNNLLTHFTSNHHHHHDNMSKLALEVSQHRYLIVLEQELSSVAEWNAIRMCLPDGENGSRIVVFTKHLGIALLCAGNPYQVSELKCFSHDRYLYAIFPKGCGHHIGFDEFICQIRRQNGVIISLFWEDIDVKRQFMNIFYDDTCTRLREAKPPPSRLSDLARNAWTLLIESYPEQEENEAYDELWEMDDEDIFERCRQQCVATHCVDHIEYRALNLTDQIKDFDQQDHSVHTDGGGDIEEEDKFELGMLVGREDDMSLLLLRISVHSCVSVWGIPGVGKSAIVREMYNNCRHEYKRYGWVDVPHPFNLTDLSRRLLMDLYSDDVDAKETSLIGMMEGQDPVRECCKILRAKRCFIVIDGLRSTHDWDLIKATLLSHPSGKTIVITREESIATHCTSIQETETLNIKCLEVDMALDLFEKKTLDGKLPSQHYTEAEAALRITMSKCGGLPELIVSIAESICLLVQGSEFSEVLEFLNADFMKNLGINPSPKTRGLLCWMQSYFDACSDELKPCIFYMSVFPTDQSIRRRRLLRRWIAEGYSSGGDGTMEEKGEKLLSELTKLSILYQEQQTSSTYKVNGFFLEYIKSRPMEDNLVFALDGTCSPSPRLTGQHLTISSSWDRDDIVFKSMDLSRVRSLTVFGEWRSFLICDKMKMLRVLDLEGTSTSDSTSVTDDDLEKIGKQFPRLKFMSLRGCVHITRLPDSLCAMRQLETLDARHTSIVELPPGIIAKLHKLQYIRAGTTETRRLVLLPGAAAPAGTPSPPEPQEDGHHSTSPTVRAEAAASWVVQGASSGAWKKRAGGLEESCSNWWLSKNQLNLRRRRRVDANGGGVEVVPTASEGIGKLTQLHTLGVVNVACGKGGFLLLKELKKLTQLRKLGLSGVNRKNWHDLCFVISGHRHLQSLSLQLLLLEEDGNYDFASFDDISVPPKTLKRLKVLYTTGAGAGAGGACISLVWIKQLPNLRKFDHNLTISSQEDIDILYSDYYGSMGRHLRVKPIQQQLSFDKQDQVSYRFHVGTLRIDCRSISCKVEFGGSRDMYTEALNIHCCSSCGGSSCLQIVGLQHIGELKEVLVTGPCSDGFKEELRKQLDEHPLKPQLKLLTCRSH</sequence>
<gene>
    <name evidence="11" type="ORF">TRIUR3_05829</name>
</gene>
<comment type="similarity">
    <text evidence="1">Belongs to the disease resistance NB-LRR family.</text>
</comment>
<dbReference type="STRING" id="4572.M7ZD57"/>
<dbReference type="SUPFAM" id="SSF52047">
    <property type="entry name" value="RNI-like"/>
    <property type="match status" value="1"/>
</dbReference>
<dbReference type="GO" id="GO:0043531">
    <property type="term" value="F:ADP binding"/>
    <property type="evidence" value="ECO:0007669"/>
    <property type="project" value="InterPro"/>
</dbReference>
<dbReference type="PANTHER" id="PTHR23155:SF1135">
    <property type="entry name" value="OS08G0246300 PROTEIN"/>
    <property type="match status" value="1"/>
</dbReference>
<evidence type="ECO:0000259" key="10">
    <source>
        <dbReference type="Pfam" id="PF23598"/>
    </source>
</evidence>
<dbReference type="eggNOG" id="KOG4658">
    <property type="taxonomic scope" value="Eukaryota"/>
</dbReference>
<organism evidence="11">
    <name type="scientific">Triticum urartu</name>
    <name type="common">Red wild einkorn</name>
    <name type="synonym">Crithodium urartu</name>
    <dbReference type="NCBI Taxonomy" id="4572"/>
    <lineage>
        <taxon>Eukaryota</taxon>
        <taxon>Viridiplantae</taxon>
        <taxon>Streptophyta</taxon>
        <taxon>Embryophyta</taxon>
        <taxon>Tracheophyta</taxon>
        <taxon>Spermatophyta</taxon>
        <taxon>Magnoliopsida</taxon>
        <taxon>Liliopsida</taxon>
        <taxon>Poales</taxon>
        <taxon>Poaceae</taxon>
        <taxon>BOP clade</taxon>
        <taxon>Pooideae</taxon>
        <taxon>Triticodae</taxon>
        <taxon>Triticeae</taxon>
        <taxon>Triticinae</taxon>
        <taxon>Triticum</taxon>
    </lineage>
</organism>
<dbReference type="InterPro" id="IPR058922">
    <property type="entry name" value="WHD_DRP"/>
</dbReference>
<evidence type="ECO:0000313" key="11">
    <source>
        <dbReference type="EMBL" id="EMS58012.1"/>
    </source>
</evidence>
<accession>M7ZD57</accession>
<feature type="domain" description="Disease resistance protein winged helix" evidence="9">
    <location>
        <begin position="776"/>
        <end position="834"/>
    </location>
</feature>
<keyword evidence="6" id="KW-0175">Coiled coil</keyword>
<dbReference type="InterPro" id="IPR036388">
    <property type="entry name" value="WH-like_DNA-bd_sf"/>
</dbReference>
<dbReference type="CDD" id="cd14798">
    <property type="entry name" value="RX-CC_like"/>
    <property type="match status" value="1"/>
</dbReference>
<protein>
    <submittedName>
        <fullName evidence="11">Disease resistance protein RPM1</fullName>
    </submittedName>
</protein>
<dbReference type="SUPFAM" id="SSF52540">
    <property type="entry name" value="P-loop containing nucleoside triphosphate hydrolases"/>
    <property type="match status" value="1"/>
</dbReference>
<feature type="domain" description="NB-ARC" evidence="7">
    <location>
        <begin position="525"/>
        <end position="682"/>
    </location>
</feature>
<feature type="domain" description="Disease resistance R13L4/SHOC-2-like LRR" evidence="10">
    <location>
        <begin position="891"/>
        <end position="999"/>
    </location>
</feature>
<keyword evidence="2" id="KW-0433">Leucine-rich repeat</keyword>
<evidence type="ECO:0000256" key="2">
    <source>
        <dbReference type="ARBA" id="ARBA00022614"/>
    </source>
</evidence>
<dbReference type="InterPro" id="IPR027417">
    <property type="entry name" value="P-loop_NTPase"/>
</dbReference>
<evidence type="ECO:0000256" key="1">
    <source>
        <dbReference type="ARBA" id="ARBA00008894"/>
    </source>
</evidence>
<evidence type="ECO:0000259" key="7">
    <source>
        <dbReference type="Pfam" id="PF00931"/>
    </source>
</evidence>
<dbReference type="EMBL" id="KD137503">
    <property type="protein sequence ID" value="EMS58012.1"/>
    <property type="molecule type" value="Genomic_DNA"/>
</dbReference>
<dbReference type="Gene3D" id="1.20.5.4130">
    <property type="match status" value="1"/>
</dbReference>
<reference evidence="11" key="1">
    <citation type="journal article" date="2013" name="Nature">
        <title>Draft genome of the wheat A-genome progenitor Triticum urartu.</title>
        <authorList>
            <person name="Ling H.Q."/>
            <person name="Zhao S."/>
            <person name="Liu D."/>
            <person name="Wang J."/>
            <person name="Sun H."/>
            <person name="Zhang C."/>
            <person name="Fan H."/>
            <person name="Li D."/>
            <person name="Dong L."/>
            <person name="Tao Y."/>
            <person name="Gao C."/>
            <person name="Wu H."/>
            <person name="Li Y."/>
            <person name="Cui Y."/>
            <person name="Guo X."/>
            <person name="Zheng S."/>
            <person name="Wang B."/>
            <person name="Yu K."/>
            <person name="Liang Q."/>
            <person name="Yang W."/>
            <person name="Lou X."/>
            <person name="Chen J."/>
            <person name="Feng M."/>
            <person name="Jian J."/>
            <person name="Zhang X."/>
            <person name="Luo G."/>
            <person name="Jiang Y."/>
            <person name="Liu J."/>
            <person name="Wang Z."/>
            <person name="Sha Y."/>
            <person name="Zhang B."/>
            <person name="Wu H."/>
            <person name="Tang D."/>
            <person name="Shen Q."/>
            <person name="Xue P."/>
            <person name="Zou S."/>
            <person name="Wang X."/>
            <person name="Liu X."/>
            <person name="Wang F."/>
            <person name="Yang Y."/>
            <person name="An X."/>
            <person name="Dong Z."/>
            <person name="Zhang K."/>
            <person name="Zhang X."/>
            <person name="Luo M.C."/>
            <person name="Dvorak J."/>
            <person name="Tong Y."/>
            <person name="Wang J."/>
            <person name="Yang H."/>
            <person name="Li Z."/>
            <person name="Wang D."/>
            <person name="Zhang A."/>
            <person name="Wang J."/>
        </authorList>
    </citation>
    <scope>NUCLEOTIDE SEQUENCE</scope>
</reference>
<dbReference type="PANTHER" id="PTHR23155">
    <property type="entry name" value="DISEASE RESISTANCE PROTEIN RP"/>
    <property type="match status" value="1"/>
</dbReference>
<dbReference type="PRINTS" id="PR00364">
    <property type="entry name" value="DISEASERSIST"/>
</dbReference>
<dbReference type="Gene3D" id="3.40.50.300">
    <property type="entry name" value="P-loop containing nucleotide triphosphate hydrolases"/>
    <property type="match status" value="2"/>
</dbReference>
<proteinExistence type="inferred from homology"/>
<dbReference type="Pfam" id="PF18052">
    <property type="entry name" value="Rx_N"/>
    <property type="match status" value="1"/>
</dbReference>
<dbReference type="Pfam" id="PF00931">
    <property type="entry name" value="NB-ARC"/>
    <property type="match status" value="2"/>
</dbReference>
<evidence type="ECO:0000256" key="3">
    <source>
        <dbReference type="ARBA" id="ARBA00022737"/>
    </source>
</evidence>
<dbReference type="InterPro" id="IPR032675">
    <property type="entry name" value="LRR_dom_sf"/>
</dbReference>
<keyword evidence="3" id="KW-0677">Repeat</keyword>
<dbReference type="Gene3D" id="3.80.10.10">
    <property type="entry name" value="Ribonuclease Inhibitor"/>
    <property type="match status" value="2"/>
</dbReference>
<evidence type="ECO:0000256" key="5">
    <source>
        <dbReference type="ARBA" id="ARBA00022821"/>
    </source>
</evidence>
<feature type="domain" description="NB-ARC" evidence="7">
    <location>
        <begin position="220"/>
        <end position="349"/>
    </location>
</feature>
<dbReference type="Gene3D" id="1.10.10.10">
    <property type="entry name" value="Winged helix-like DNA-binding domain superfamily/Winged helix DNA-binding domain"/>
    <property type="match status" value="1"/>
</dbReference>
<evidence type="ECO:0000259" key="9">
    <source>
        <dbReference type="Pfam" id="PF23559"/>
    </source>
</evidence>
<dbReference type="GO" id="GO:0098542">
    <property type="term" value="P:defense response to other organism"/>
    <property type="evidence" value="ECO:0007669"/>
    <property type="project" value="TreeGrafter"/>
</dbReference>
<keyword evidence="5" id="KW-0611">Plant defense</keyword>
<keyword evidence="4" id="KW-0547">Nucleotide-binding</keyword>
<dbReference type="InterPro" id="IPR038005">
    <property type="entry name" value="RX-like_CC"/>
</dbReference>
<evidence type="ECO:0000256" key="4">
    <source>
        <dbReference type="ARBA" id="ARBA00022741"/>
    </source>
</evidence>
<dbReference type="InterPro" id="IPR044974">
    <property type="entry name" value="Disease_R_plants"/>
</dbReference>
<dbReference type="InterPro" id="IPR055414">
    <property type="entry name" value="LRR_R13L4/SHOC2-like"/>
</dbReference>
<feature type="domain" description="Disease resistance N-terminal" evidence="8">
    <location>
        <begin position="13"/>
        <end position="93"/>
    </location>
</feature>
<dbReference type="Pfam" id="PF23598">
    <property type="entry name" value="LRR_14"/>
    <property type="match status" value="1"/>
</dbReference>
<evidence type="ECO:0000259" key="8">
    <source>
        <dbReference type="Pfam" id="PF18052"/>
    </source>
</evidence>
<dbReference type="InterPro" id="IPR002182">
    <property type="entry name" value="NB-ARC"/>
</dbReference>
<dbReference type="Pfam" id="PF23559">
    <property type="entry name" value="WHD_DRP"/>
    <property type="match status" value="1"/>
</dbReference>
<name>M7ZD57_TRIUA</name>